<feature type="compositionally biased region" description="Polar residues" evidence="1">
    <location>
        <begin position="407"/>
        <end position="417"/>
    </location>
</feature>
<feature type="compositionally biased region" description="Low complexity" evidence="1">
    <location>
        <begin position="419"/>
        <end position="431"/>
    </location>
</feature>
<protein>
    <submittedName>
        <fullName evidence="2">Uncharacterized protein</fullName>
    </submittedName>
</protein>
<feature type="compositionally biased region" description="Low complexity" evidence="1">
    <location>
        <begin position="355"/>
        <end position="373"/>
    </location>
</feature>
<feature type="region of interest" description="Disordered" evidence="1">
    <location>
        <begin position="355"/>
        <end position="377"/>
    </location>
</feature>
<feature type="compositionally biased region" description="Basic and acidic residues" evidence="1">
    <location>
        <begin position="35"/>
        <end position="51"/>
    </location>
</feature>
<proteinExistence type="predicted"/>
<evidence type="ECO:0000256" key="1">
    <source>
        <dbReference type="SAM" id="MobiDB-lite"/>
    </source>
</evidence>
<reference evidence="2" key="1">
    <citation type="submission" date="2021-12" db="EMBL/GenBank/DDBJ databases">
        <authorList>
            <person name="King R."/>
        </authorList>
    </citation>
    <scope>NUCLEOTIDE SEQUENCE</scope>
</reference>
<feature type="region of interest" description="Disordered" evidence="1">
    <location>
        <begin position="407"/>
        <end position="431"/>
    </location>
</feature>
<feature type="region of interest" description="Disordered" evidence="1">
    <location>
        <begin position="1"/>
        <end position="66"/>
    </location>
</feature>
<name>A0A9P0A3G4_BEMTA</name>
<dbReference type="KEGG" id="btab:109032411"/>
<dbReference type="EMBL" id="OU963871">
    <property type="protein sequence ID" value="CAH0383481.1"/>
    <property type="molecule type" value="Genomic_DNA"/>
</dbReference>
<evidence type="ECO:0000313" key="2">
    <source>
        <dbReference type="EMBL" id="CAH0383481.1"/>
    </source>
</evidence>
<dbReference type="Proteomes" id="UP001152759">
    <property type="component" value="Chromosome 10"/>
</dbReference>
<evidence type="ECO:0000313" key="3">
    <source>
        <dbReference type="Proteomes" id="UP001152759"/>
    </source>
</evidence>
<gene>
    <name evidence="2" type="ORF">BEMITA_LOCUS2925</name>
</gene>
<keyword evidence="3" id="KW-1185">Reference proteome</keyword>
<sequence length="523" mass="57136">MMDVTPKSKQPGSLLKRRPSGLSSFNSRSTRTKLLKPDDRSPPAEKSRILEESTESSVSASEQQCTPVRQSVLKNEMSPQYPHLFRINDDDSPEFRVGWVDGVSGSLPRKENTYLESSITCRSIISQHMRRPTKRIATPPRLKQHLKTADVMEYMEWTKNLVMEAQTPSPSELLAANSAEGISGCVNIEDAVTVKETASLSRRSLPVSTIGMKENLELNRKSLPTESNFSNFFDDSANDDMFMKCSQAVEDSLLKDKQTHQITSSKLVNNNNIVSVKGAQPKQWQSNPARPNTLGQVPHQSKSNFISSNKAPTYKLPSQAANISNKVQIPATASVKPTQHVSVAARPGASAVIPSKLSSEQNSSPNSEPPASSKEPRTDIDLLDEDEEFLTSLDLQSLSQMNLPQSAILSNNDSSGGCSAAPNPSSNTNAAAKVNQSNTNAAAKVNQSNTNAAAKVNQSNTVSVASRKIVSLPASSNISNRTTNQNQRVTAHTGQICTQEAIKRKREEAQRRLKSKMMRHDTL</sequence>
<organism evidence="2 3">
    <name type="scientific">Bemisia tabaci</name>
    <name type="common">Sweetpotato whitefly</name>
    <name type="synonym">Aleurodes tabaci</name>
    <dbReference type="NCBI Taxonomy" id="7038"/>
    <lineage>
        <taxon>Eukaryota</taxon>
        <taxon>Metazoa</taxon>
        <taxon>Ecdysozoa</taxon>
        <taxon>Arthropoda</taxon>
        <taxon>Hexapoda</taxon>
        <taxon>Insecta</taxon>
        <taxon>Pterygota</taxon>
        <taxon>Neoptera</taxon>
        <taxon>Paraneoptera</taxon>
        <taxon>Hemiptera</taxon>
        <taxon>Sternorrhyncha</taxon>
        <taxon>Aleyrodoidea</taxon>
        <taxon>Aleyrodidae</taxon>
        <taxon>Aleyrodinae</taxon>
        <taxon>Bemisia</taxon>
    </lineage>
</organism>
<feature type="compositionally biased region" description="Polar residues" evidence="1">
    <location>
        <begin position="282"/>
        <end position="311"/>
    </location>
</feature>
<accession>A0A9P0A3G4</accession>
<feature type="region of interest" description="Disordered" evidence="1">
    <location>
        <begin position="279"/>
        <end position="312"/>
    </location>
</feature>
<dbReference type="AlphaFoldDB" id="A0A9P0A3G4"/>